<dbReference type="Gene3D" id="1.10.45.10">
    <property type="entry name" value="Vanillyl-alcohol Oxidase, Chain A, domain 4"/>
    <property type="match status" value="1"/>
</dbReference>
<comment type="caution">
    <text evidence="6">The sequence shown here is derived from an EMBL/GenBank/DDBJ whole genome shotgun (WGS) entry which is preliminary data.</text>
</comment>
<dbReference type="InterPro" id="IPR016164">
    <property type="entry name" value="FAD-linked_Oxase-like_C"/>
</dbReference>
<dbReference type="SUPFAM" id="SSF55103">
    <property type="entry name" value="FAD-linked oxidases, C-terminal domain"/>
    <property type="match status" value="1"/>
</dbReference>
<dbReference type="EC" id="1.-.-.-" evidence="6"/>
<dbReference type="GO" id="GO:0050660">
    <property type="term" value="F:flavin adenine dinucleotide binding"/>
    <property type="evidence" value="ECO:0007669"/>
    <property type="project" value="InterPro"/>
</dbReference>
<keyword evidence="4 6" id="KW-0560">Oxidoreductase</keyword>
<dbReference type="InterPro" id="IPR051914">
    <property type="entry name" value="FAD-linked_OxidoTrans_Type4"/>
</dbReference>
<accession>A0A645GN95</accession>
<keyword evidence="2" id="KW-0285">Flavoprotein</keyword>
<evidence type="ECO:0000256" key="1">
    <source>
        <dbReference type="ARBA" id="ARBA00001974"/>
    </source>
</evidence>
<dbReference type="EMBL" id="VSSQ01077631">
    <property type="protein sequence ID" value="MPN27646.1"/>
    <property type="molecule type" value="Genomic_DNA"/>
</dbReference>
<dbReference type="InterPro" id="IPR016171">
    <property type="entry name" value="Vanillyl_alc_oxidase_C-sub2"/>
</dbReference>
<protein>
    <submittedName>
        <fullName evidence="6">Putative FAD-linked oxidoreductase</fullName>
        <ecNumber evidence="6">1.-.-.-</ecNumber>
    </submittedName>
</protein>
<reference evidence="6" key="1">
    <citation type="submission" date="2019-08" db="EMBL/GenBank/DDBJ databases">
        <authorList>
            <person name="Kucharzyk K."/>
            <person name="Murdoch R.W."/>
            <person name="Higgins S."/>
            <person name="Loffler F."/>
        </authorList>
    </citation>
    <scope>NUCLEOTIDE SEQUENCE</scope>
</reference>
<dbReference type="PANTHER" id="PTHR42934:SF2">
    <property type="entry name" value="GLYCOLATE OXIDASE SUBUNIT GLCD"/>
    <property type="match status" value="1"/>
</dbReference>
<evidence type="ECO:0000313" key="6">
    <source>
        <dbReference type="EMBL" id="MPN27646.1"/>
    </source>
</evidence>
<sequence length="73" mass="8566">MDAETWELKLKQSFDCMYKKSRELRGQVSGEHGIGYAKKEYLHESQNEPYMNLIKNIKVAFDPKNILNPGKIY</sequence>
<name>A0A645GN95_9ZZZZ</name>
<feature type="domain" description="FAD-binding oxidoreductase/transferase type 4 C-terminal" evidence="5">
    <location>
        <begin position="9"/>
        <end position="72"/>
    </location>
</feature>
<proteinExistence type="predicted"/>
<dbReference type="GO" id="GO:0016491">
    <property type="term" value="F:oxidoreductase activity"/>
    <property type="evidence" value="ECO:0007669"/>
    <property type="project" value="UniProtKB-KW"/>
</dbReference>
<evidence type="ECO:0000256" key="4">
    <source>
        <dbReference type="ARBA" id="ARBA00023002"/>
    </source>
</evidence>
<evidence type="ECO:0000256" key="3">
    <source>
        <dbReference type="ARBA" id="ARBA00022827"/>
    </source>
</evidence>
<dbReference type="Pfam" id="PF02913">
    <property type="entry name" value="FAD-oxidase_C"/>
    <property type="match status" value="1"/>
</dbReference>
<dbReference type="PANTHER" id="PTHR42934">
    <property type="entry name" value="GLYCOLATE OXIDASE SUBUNIT GLCD"/>
    <property type="match status" value="1"/>
</dbReference>
<keyword evidence="3" id="KW-0274">FAD</keyword>
<organism evidence="6">
    <name type="scientific">bioreactor metagenome</name>
    <dbReference type="NCBI Taxonomy" id="1076179"/>
    <lineage>
        <taxon>unclassified sequences</taxon>
        <taxon>metagenomes</taxon>
        <taxon>ecological metagenomes</taxon>
    </lineage>
</organism>
<evidence type="ECO:0000256" key="2">
    <source>
        <dbReference type="ARBA" id="ARBA00022630"/>
    </source>
</evidence>
<dbReference type="FunFam" id="1.10.45.10:FF:000001">
    <property type="entry name" value="D-lactate dehydrogenase mitochondrial"/>
    <property type="match status" value="1"/>
</dbReference>
<dbReference type="InterPro" id="IPR004113">
    <property type="entry name" value="FAD-bd_oxidored_4_C"/>
</dbReference>
<comment type="cofactor">
    <cofactor evidence="1">
        <name>FAD</name>
        <dbReference type="ChEBI" id="CHEBI:57692"/>
    </cofactor>
</comment>
<dbReference type="AlphaFoldDB" id="A0A645GN95"/>
<evidence type="ECO:0000259" key="5">
    <source>
        <dbReference type="Pfam" id="PF02913"/>
    </source>
</evidence>
<gene>
    <name evidence="6" type="ORF">SDC9_175080</name>
</gene>